<dbReference type="InterPro" id="IPR029063">
    <property type="entry name" value="SAM-dependent_MTases_sf"/>
</dbReference>
<proteinExistence type="predicted"/>
<dbReference type="GO" id="GO:0008168">
    <property type="term" value="F:methyltransferase activity"/>
    <property type="evidence" value="ECO:0007669"/>
    <property type="project" value="UniProtKB-KW"/>
</dbReference>
<keyword evidence="4" id="KW-1185">Reference proteome</keyword>
<dbReference type="PANTHER" id="PTHR40048">
    <property type="entry name" value="RHAMNOSYL O-METHYLTRANSFERASE"/>
    <property type="match status" value="1"/>
</dbReference>
<keyword evidence="1 3" id="KW-0489">Methyltransferase</keyword>
<dbReference type="Gene3D" id="3.40.50.150">
    <property type="entry name" value="Vaccinia Virus protein VP39"/>
    <property type="match status" value="1"/>
</dbReference>
<keyword evidence="2 3" id="KW-0808">Transferase</keyword>
<organism evidence="3 4">
    <name type="scientific">Paenibacillus algorifonticola</name>
    <dbReference type="NCBI Taxonomy" id="684063"/>
    <lineage>
        <taxon>Bacteria</taxon>
        <taxon>Bacillati</taxon>
        <taxon>Bacillota</taxon>
        <taxon>Bacilli</taxon>
        <taxon>Bacillales</taxon>
        <taxon>Paenibacillaceae</taxon>
        <taxon>Paenibacillus</taxon>
    </lineage>
</organism>
<dbReference type="OrthoDB" id="176403at2"/>
<name>A0A1I1Y8I3_9BACL</name>
<dbReference type="RefSeq" id="WP_046230658.1">
    <property type="nucleotide sequence ID" value="NZ_FONN01000001.1"/>
</dbReference>
<evidence type="ECO:0000313" key="3">
    <source>
        <dbReference type="EMBL" id="SFE15308.1"/>
    </source>
</evidence>
<dbReference type="AlphaFoldDB" id="A0A1I1Y8I3"/>
<dbReference type="SUPFAM" id="SSF53335">
    <property type="entry name" value="S-adenosyl-L-methionine-dependent methyltransferases"/>
    <property type="match status" value="1"/>
</dbReference>
<evidence type="ECO:0000256" key="1">
    <source>
        <dbReference type="ARBA" id="ARBA00022603"/>
    </source>
</evidence>
<dbReference type="GO" id="GO:0005886">
    <property type="term" value="C:plasma membrane"/>
    <property type="evidence" value="ECO:0007669"/>
    <property type="project" value="TreeGrafter"/>
</dbReference>
<dbReference type="GO" id="GO:0032259">
    <property type="term" value="P:methylation"/>
    <property type="evidence" value="ECO:0007669"/>
    <property type="project" value="UniProtKB-KW"/>
</dbReference>
<accession>A0A1I1Y8I3</accession>
<reference evidence="4" key="1">
    <citation type="submission" date="2016-10" db="EMBL/GenBank/DDBJ databases">
        <authorList>
            <person name="Varghese N."/>
            <person name="Submissions S."/>
        </authorList>
    </citation>
    <scope>NUCLEOTIDE SEQUENCE [LARGE SCALE GENOMIC DNA]</scope>
    <source>
        <strain evidence="4">CGMCC 1.10223</strain>
    </source>
</reference>
<gene>
    <name evidence="3" type="ORF">SAMN04487969_101344</name>
</gene>
<evidence type="ECO:0000256" key="2">
    <source>
        <dbReference type="ARBA" id="ARBA00022679"/>
    </source>
</evidence>
<evidence type="ECO:0000313" key="4">
    <source>
        <dbReference type="Proteomes" id="UP000183410"/>
    </source>
</evidence>
<dbReference type="EMBL" id="FONN01000001">
    <property type="protein sequence ID" value="SFE15308.1"/>
    <property type="molecule type" value="Genomic_DNA"/>
</dbReference>
<protein>
    <submittedName>
        <fullName evidence="3">Methyltransferase domain-containing protein</fullName>
    </submittedName>
</protein>
<dbReference type="Proteomes" id="UP000183410">
    <property type="component" value="Unassembled WGS sequence"/>
</dbReference>
<dbReference type="Pfam" id="PF13578">
    <property type="entry name" value="Methyltransf_24"/>
    <property type="match status" value="1"/>
</dbReference>
<dbReference type="PANTHER" id="PTHR40048:SF1">
    <property type="entry name" value="RHAMNOSYL O-METHYLTRANSFERASE"/>
    <property type="match status" value="1"/>
</dbReference>
<sequence>MNWKFHTPRFAADDSPELPASFIAGGAWSGHRRFAYDLVRFTRPRTIVELGTLYGTSYFSFCQAVKDAKLDTSCFAVDTWQGDAHTGQYGLADDTMYQAVNSVNAREFADIGTLLRSTFDEALAAFPNGSINILHIDGYHAYQAVLHDYLTWLPKLADNGIVLFHDTVVRLPDFGVYLLWGQLQSMPHLHFEHSNGLGVLFPKGCPEPFQAVLQQQEKLAAHYRSQE</sequence>
<dbReference type="GO" id="GO:0071770">
    <property type="term" value="P:DIM/DIP cell wall layer assembly"/>
    <property type="evidence" value="ECO:0007669"/>
    <property type="project" value="TreeGrafter"/>
</dbReference>